<feature type="domain" description="VTT" evidence="2">
    <location>
        <begin position="23"/>
        <end position="143"/>
    </location>
</feature>
<dbReference type="PANTHER" id="PTHR42709">
    <property type="entry name" value="ALKALINE PHOSPHATASE LIKE PROTEIN"/>
    <property type="match status" value="1"/>
</dbReference>
<evidence type="ECO:0000313" key="3">
    <source>
        <dbReference type="EMBL" id="EYF01469.1"/>
    </source>
</evidence>
<dbReference type="Pfam" id="PF09335">
    <property type="entry name" value="VTT_dom"/>
    <property type="match status" value="1"/>
</dbReference>
<dbReference type="eggNOG" id="COG0586">
    <property type="taxonomic scope" value="Bacteria"/>
</dbReference>
<name>A0A017SWX9_9BACT</name>
<keyword evidence="1" id="KW-0472">Membrane</keyword>
<reference evidence="3 4" key="1">
    <citation type="submission" date="2013-05" db="EMBL/GenBank/DDBJ databases">
        <title>Genome assembly of Chondromyces apiculatus DSM 436.</title>
        <authorList>
            <person name="Sharma G."/>
            <person name="Khatri I."/>
            <person name="Kaur C."/>
            <person name="Mayilraj S."/>
            <person name="Subramanian S."/>
        </authorList>
    </citation>
    <scope>NUCLEOTIDE SEQUENCE [LARGE SCALE GENOMIC DNA]</scope>
    <source>
        <strain evidence="3 4">DSM 436</strain>
    </source>
</reference>
<keyword evidence="1" id="KW-1133">Transmembrane helix</keyword>
<evidence type="ECO:0000259" key="2">
    <source>
        <dbReference type="Pfam" id="PF09335"/>
    </source>
</evidence>
<dbReference type="OrthoDB" id="948134at2"/>
<proteinExistence type="predicted"/>
<keyword evidence="1" id="KW-0812">Transmembrane</keyword>
<feature type="transmembrane region" description="Helical" evidence="1">
    <location>
        <begin position="12"/>
        <end position="33"/>
    </location>
</feature>
<dbReference type="InterPro" id="IPR051311">
    <property type="entry name" value="DedA_domain"/>
</dbReference>
<evidence type="ECO:0000256" key="1">
    <source>
        <dbReference type="SAM" id="Phobius"/>
    </source>
</evidence>
<gene>
    <name evidence="3" type="ORF">CAP_8302</name>
</gene>
<dbReference type="AlphaFoldDB" id="A0A017SWX9"/>
<feature type="transmembrane region" description="Helical" evidence="1">
    <location>
        <begin position="39"/>
        <end position="62"/>
    </location>
</feature>
<feature type="transmembrane region" description="Helical" evidence="1">
    <location>
        <begin position="93"/>
        <end position="113"/>
    </location>
</feature>
<feature type="transmembrane region" description="Helical" evidence="1">
    <location>
        <begin position="158"/>
        <end position="177"/>
    </location>
</feature>
<dbReference type="STRING" id="1192034.CAP_8302"/>
<organism evidence="3 4">
    <name type="scientific">Chondromyces apiculatus DSM 436</name>
    <dbReference type="NCBI Taxonomy" id="1192034"/>
    <lineage>
        <taxon>Bacteria</taxon>
        <taxon>Pseudomonadati</taxon>
        <taxon>Myxococcota</taxon>
        <taxon>Polyangia</taxon>
        <taxon>Polyangiales</taxon>
        <taxon>Polyangiaceae</taxon>
        <taxon>Chondromyces</taxon>
    </lineage>
</organism>
<keyword evidence="4" id="KW-1185">Reference proteome</keyword>
<comment type="caution">
    <text evidence="3">The sequence shown here is derived from an EMBL/GenBank/DDBJ whole genome shotgun (WGS) entry which is preliminary data.</text>
</comment>
<dbReference type="RefSeq" id="WP_044249348.1">
    <property type="nucleotide sequence ID" value="NZ_ASRX01000081.1"/>
</dbReference>
<protein>
    <submittedName>
        <fullName evidence="3">DedA family protein</fullName>
    </submittedName>
</protein>
<dbReference type="Proteomes" id="UP000019678">
    <property type="component" value="Unassembled WGS sequence"/>
</dbReference>
<dbReference type="EMBL" id="ASRX01000081">
    <property type="protein sequence ID" value="EYF01469.1"/>
    <property type="molecule type" value="Genomic_DNA"/>
</dbReference>
<dbReference type="GO" id="GO:0005886">
    <property type="term" value="C:plasma membrane"/>
    <property type="evidence" value="ECO:0007669"/>
    <property type="project" value="TreeGrafter"/>
</dbReference>
<sequence length="196" mass="21480">MSLEHLLGMYGYWAVLLGTLLEGETILVLAGFAAHRGYLSLPLVMLAAFVGSLVGDQTYYWIGRRRGSAWLRNRPRWQARAEAVRRRLEQHPVAMILGFRFVYGVRTVSPFVIGASGVPAARFTPLNAVGAALWAALVGGFGYLFGEMAERVLGELRCYEGWLFGGLLLVGVVVWLVRRIRAARSAAPPADKSTTG</sequence>
<dbReference type="InterPro" id="IPR032816">
    <property type="entry name" value="VTT_dom"/>
</dbReference>
<feature type="transmembrane region" description="Helical" evidence="1">
    <location>
        <begin position="125"/>
        <end position="146"/>
    </location>
</feature>
<dbReference type="PANTHER" id="PTHR42709:SF2">
    <property type="entry name" value="INNER MEMBRANE PROTEIN YOHD"/>
    <property type="match status" value="1"/>
</dbReference>
<evidence type="ECO:0000313" key="4">
    <source>
        <dbReference type="Proteomes" id="UP000019678"/>
    </source>
</evidence>
<accession>A0A017SWX9</accession>